<dbReference type="InterPro" id="IPR010982">
    <property type="entry name" value="Lambda_DNA-bd_dom_sf"/>
</dbReference>
<reference evidence="4 5" key="1">
    <citation type="submission" date="2016-08" db="EMBL/GenBank/DDBJ databases">
        <authorList>
            <person name="Seilhamer J.J."/>
        </authorList>
    </citation>
    <scope>NUCLEOTIDE SEQUENCE [LARGE SCALE GENOMIC DNA]</scope>
    <source>
        <strain evidence="4 5">HBR26</strain>
    </source>
</reference>
<dbReference type="AlphaFoldDB" id="A0A1C3Y3A5"/>
<dbReference type="EMBL" id="FMAJ01000006">
    <property type="protein sequence ID" value="SCB58962.1"/>
    <property type="molecule type" value="Genomic_DNA"/>
</dbReference>
<organism evidence="4 5">
    <name type="scientific">Rhizobium aethiopicum</name>
    <dbReference type="NCBI Taxonomy" id="1138170"/>
    <lineage>
        <taxon>Bacteria</taxon>
        <taxon>Pseudomonadati</taxon>
        <taxon>Pseudomonadota</taxon>
        <taxon>Alphaproteobacteria</taxon>
        <taxon>Hyphomicrobiales</taxon>
        <taxon>Rhizobiaceae</taxon>
        <taxon>Rhizobium/Agrobacterium group</taxon>
        <taxon>Rhizobium</taxon>
    </lineage>
</organism>
<gene>
    <name evidence="4" type="ORF">GA0061105_1066</name>
</gene>
<dbReference type="InterPro" id="IPR001387">
    <property type="entry name" value="Cro/C1-type_HTH"/>
</dbReference>
<dbReference type="CDD" id="cd00093">
    <property type="entry name" value="HTH_XRE"/>
    <property type="match status" value="1"/>
</dbReference>
<proteinExistence type="predicted"/>
<protein>
    <submittedName>
        <fullName evidence="4">Transcriptional regulator, XRE family with cupin sensor</fullName>
    </submittedName>
</protein>
<dbReference type="CDD" id="cd02209">
    <property type="entry name" value="cupin_XRE_C"/>
    <property type="match status" value="1"/>
</dbReference>
<evidence type="ECO:0000313" key="4">
    <source>
        <dbReference type="EMBL" id="SCB58962.1"/>
    </source>
</evidence>
<dbReference type="STRING" id="1138170.GA0061105_1066"/>
<dbReference type="InterPro" id="IPR050807">
    <property type="entry name" value="TransReg_Diox_bact_type"/>
</dbReference>
<feature type="region of interest" description="Disordered" evidence="2">
    <location>
        <begin position="1"/>
        <end position="44"/>
    </location>
</feature>
<evidence type="ECO:0000256" key="2">
    <source>
        <dbReference type="SAM" id="MobiDB-lite"/>
    </source>
</evidence>
<feature type="domain" description="HTH cro/C1-type" evidence="3">
    <location>
        <begin position="61"/>
        <end position="115"/>
    </location>
</feature>
<keyword evidence="1" id="KW-0238">DNA-binding</keyword>
<dbReference type="SUPFAM" id="SSF51182">
    <property type="entry name" value="RmlC-like cupins"/>
    <property type="match status" value="1"/>
</dbReference>
<dbReference type="Gene3D" id="1.10.260.40">
    <property type="entry name" value="lambda repressor-like DNA-binding domains"/>
    <property type="match status" value="1"/>
</dbReference>
<dbReference type="SUPFAM" id="SSF47413">
    <property type="entry name" value="lambda repressor-like DNA-binding domains"/>
    <property type="match status" value="1"/>
</dbReference>
<dbReference type="Gene3D" id="2.60.120.10">
    <property type="entry name" value="Jelly Rolls"/>
    <property type="match status" value="1"/>
</dbReference>
<dbReference type="PANTHER" id="PTHR46797:SF2">
    <property type="entry name" value="TRANSCRIPTIONAL REGULATOR"/>
    <property type="match status" value="1"/>
</dbReference>
<dbReference type="InterPro" id="IPR014710">
    <property type="entry name" value="RmlC-like_jellyroll"/>
</dbReference>
<dbReference type="PANTHER" id="PTHR46797">
    <property type="entry name" value="HTH-TYPE TRANSCRIPTIONAL REGULATOR"/>
    <property type="match status" value="1"/>
</dbReference>
<feature type="compositionally biased region" description="Basic and acidic residues" evidence="2">
    <location>
        <begin position="9"/>
        <end position="25"/>
    </location>
</feature>
<evidence type="ECO:0000313" key="5">
    <source>
        <dbReference type="Proteomes" id="UP000198723"/>
    </source>
</evidence>
<accession>A0A1C3Y3A5</accession>
<dbReference type="GO" id="GO:0003677">
    <property type="term" value="F:DNA binding"/>
    <property type="evidence" value="ECO:0007669"/>
    <property type="project" value="UniProtKB-KW"/>
</dbReference>
<evidence type="ECO:0000256" key="1">
    <source>
        <dbReference type="ARBA" id="ARBA00023125"/>
    </source>
</evidence>
<dbReference type="PROSITE" id="PS50943">
    <property type="entry name" value="HTH_CROC1"/>
    <property type="match status" value="1"/>
</dbReference>
<dbReference type="Proteomes" id="UP000198723">
    <property type="component" value="Unassembled WGS sequence"/>
</dbReference>
<dbReference type="GO" id="GO:0003700">
    <property type="term" value="F:DNA-binding transcription factor activity"/>
    <property type="evidence" value="ECO:0007669"/>
    <property type="project" value="TreeGrafter"/>
</dbReference>
<dbReference type="Pfam" id="PF01381">
    <property type="entry name" value="HTH_3"/>
    <property type="match status" value="1"/>
</dbReference>
<dbReference type="GO" id="GO:0005829">
    <property type="term" value="C:cytosol"/>
    <property type="evidence" value="ECO:0007669"/>
    <property type="project" value="TreeGrafter"/>
</dbReference>
<sequence>MTIGLHPNKSADGRGKFMKSKREAAEQPEQPHGGRAPFSQDPHAVREPKENNLEMAIGHEVRAYRKKLGITVTDLAAATGISLGMLSKIENGNISPSLTTLQSLSRALGVPLTAFFRRFEEPRNAVFVKAGEGVELERRGTRAGHQYNLLGHIDNNSSGVIVEPYLITLTADSDVFPTFQHEGMEFLYMLEGEVVYRHGDQLFQMQPGDSLFFDADAPHGPEQLVKLPSRYLSIITYPQQSSRS</sequence>
<dbReference type="Pfam" id="PF07883">
    <property type="entry name" value="Cupin_2"/>
    <property type="match status" value="1"/>
</dbReference>
<dbReference type="InterPro" id="IPR013096">
    <property type="entry name" value="Cupin_2"/>
</dbReference>
<dbReference type="InterPro" id="IPR011051">
    <property type="entry name" value="RmlC_Cupin_sf"/>
</dbReference>
<evidence type="ECO:0000259" key="3">
    <source>
        <dbReference type="PROSITE" id="PS50943"/>
    </source>
</evidence>
<dbReference type="SMART" id="SM00530">
    <property type="entry name" value="HTH_XRE"/>
    <property type="match status" value="1"/>
</dbReference>
<name>A0A1C3Y3A5_9HYPH</name>